<evidence type="ECO:0000256" key="7">
    <source>
        <dbReference type="ARBA" id="ARBA00047925"/>
    </source>
</evidence>
<comment type="caution">
    <text evidence="8">Lacks conserved residue(s) required for the propagation of feature annotation.</text>
</comment>
<reference evidence="9" key="2">
    <citation type="submission" date="2020-09" db="EMBL/GenBank/DDBJ databases">
        <authorList>
            <person name="Sun Q."/>
            <person name="Ohkuma M."/>
        </authorList>
    </citation>
    <scope>NUCLEOTIDE SEQUENCE</scope>
    <source>
        <strain evidence="9">JCM 18487</strain>
    </source>
</reference>
<dbReference type="InterPro" id="IPR002504">
    <property type="entry name" value="NADK"/>
</dbReference>
<evidence type="ECO:0000313" key="10">
    <source>
        <dbReference type="Proteomes" id="UP000637695"/>
    </source>
</evidence>
<dbReference type="Proteomes" id="UP000637695">
    <property type="component" value="Unassembled WGS sequence"/>
</dbReference>
<comment type="similarity">
    <text evidence="8">Belongs to the NAD kinase family.</text>
</comment>
<feature type="binding site" evidence="8">
    <location>
        <position position="238"/>
    </location>
    <ligand>
        <name>NAD(+)</name>
        <dbReference type="ChEBI" id="CHEBI:57540"/>
    </ligand>
</feature>
<keyword evidence="5 8" id="KW-0521">NADP</keyword>
<dbReference type="GO" id="GO:0051287">
    <property type="term" value="F:NAD binding"/>
    <property type="evidence" value="ECO:0007669"/>
    <property type="project" value="UniProtKB-ARBA"/>
</dbReference>
<dbReference type="GO" id="GO:0003951">
    <property type="term" value="F:NAD+ kinase activity"/>
    <property type="evidence" value="ECO:0007669"/>
    <property type="project" value="UniProtKB-UniRule"/>
</dbReference>
<dbReference type="Gene3D" id="2.60.200.30">
    <property type="entry name" value="Probable inorganic polyphosphate/atp-NAD kinase, domain 2"/>
    <property type="match status" value="1"/>
</dbReference>
<comment type="caution">
    <text evidence="9">The sequence shown here is derived from an EMBL/GenBank/DDBJ whole genome shotgun (WGS) entry which is preliminary data.</text>
</comment>
<dbReference type="RefSeq" id="WP_188880606.1">
    <property type="nucleotide sequence ID" value="NZ_BMOY01000002.1"/>
</dbReference>
<evidence type="ECO:0000256" key="1">
    <source>
        <dbReference type="ARBA" id="ARBA00022679"/>
    </source>
</evidence>
<keyword evidence="1 8" id="KW-0808">Transferase</keyword>
<evidence type="ECO:0000256" key="6">
    <source>
        <dbReference type="ARBA" id="ARBA00023027"/>
    </source>
</evidence>
<evidence type="ECO:0000256" key="5">
    <source>
        <dbReference type="ARBA" id="ARBA00022857"/>
    </source>
</evidence>
<organism evidence="9 10">
    <name type="scientific">Alicyclobacillus cellulosilyticus</name>
    <dbReference type="NCBI Taxonomy" id="1003997"/>
    <lineage>
        <taxon>Bacteria</taxon>
        <taxon>Bacillati</taxon>
        <taxon>Bacillota</taxon>
        <taxon>Bacilli</taxon>
        <taxon>Bacillales</taxon>
        <taxon>Alicyclobacillaceae</taxon>
        <taxon>Alicyclobacillus</taxon>
    </lineage>
</organism>
<dbReference type="GO" id="GO:0006741">
    <property type="term" value="P:NADP+ biosynthetic process"/>
    <property type="evidence" value="ECO:0007669"/>
    <property type="project" value="UniProtKB-UniRule"/>
</dbReference>
<comment type="cofactor">
    <cofactor evidence="8">
        <name>a divalent metal cation</name>
        <dbReference type="ChEBI" id="CHEBI:60240"/>
    </cofactor>
</comment>
<reference evidence="9" key="1">
    <citation type="journal article" date="2014" name="Int. J. Syst. Evol. Microbiol.">
        <title>Complete genome sequence of Corynebacterium casei LMG S-19264T (=DSM 44701T), isolated from a smear-ripened cheese.</title>
        <authorList>
            <consortium name="US DOE Joint Genome Institute (JGI-PGF)"/>
            <person name="Walter F."/>
            <person name="Albersmeier A."/>
            <person name="Kalinowski J."/>
            <person name="Ruckert C."/>
        </authorList>
    </citation>
    <scope>NUCLEOTIDE SEQUENCE</scope>
    <source>
        <strain evidence="9">JCM 18487</strain>
    </source>
</reference>
<dbReference type="CDD" id="cd01653">
    <property type="entry name" value="GATase1"/>
    <property type="match status" value="1"/>
</dbReference>
<comment type="catalytic activity">
    <reaction evidence="7 8">
        <text>NAD(+) + ATP = ADP + NADP(+) + H(+)</text>
        <dbReference type="Rhea" id="RHEA:18629"/>
        <dbReference type="ChEBI" id="CHEBI:15378"/>
        <dbReference type="ChEBI" id="CHEBI:30616"/>
        <dbReference type="ChEBI" id="CHEBI:57540"/>
        <dbReference type="ChEBI" id="CHEBI:58349"/>
        <dbReference type="ChEBI" id="CHEBI:456216"/>
        <dbReference type="EC" id="2.7.1.23"/>
    </reaction>
</comment>
<dbReference type="GO" id="GO:0046872">
    <property type="term" value="F:metal ion binding"/>
    <property type="evidence" value="ECO:0007669"/>
    <property type="project" value="UniProtKB-UniRule"/>
</dbReference>
<feature type="binding site" evidence="8">
    <location>
        <position position="149"/>
    </location>
    <ligand>
        <name>NAD(+)</name>
        <dbReference type="ChEBI" id="CHEBI:57540"/>
    </ligand>
</feature>
<dbReference type="GO" id="GO:0019674">
    <property type="term" value="P:NAD+ metabolic process"/>
    <property type="evidence" value="ECO:0007669"/>
    <property type="project" value="InterPro"/>
</dbReference>
<evidence type="ECO:0000256" key="3">
    <source>
        <dbReference type="ARBA" id="ARBA00022777"/>
    </source>
</evidence>
<comment type="function">
    <text evidence="8">Involved in the regulation of the intracellular balance of NAD and NADP, and is a key enzyme in the biosynthesis of NADP. Catalyzes specifically the phosphorylation on 2'-hydroxyl of the adenosine moiety of NAD to yield NADP.</text>
</comment>
<comment type="subcellular location">
    <subcellularLocation>
        <location evidence="8">Cytoplasm</location>
    </subcellularLocation>
</comment>
<dbReference type="HAMAP" id="MF_00361">
    <property type="entry name" value="NAD_kinase"/>
    <property type="match status" value="1"/>
</dbReference>
<evidence type="ECO:0000313" key="9">
    <source>
        <dbReference type="EMBL" id="GGI95826.1"/>
    </source>
</evidence>
<dbReference type="EMBL" id="BMOY01000002">
    <property type="protein sequence ID" value="GGI95826.1"/>
    <property type="molecule type" value="Genomic_DNA"/>
</dbReference>
<dbReference type="PANTHER" id="PTHR20275:SF0">
    <property type="entry name" value="NAD KINASE"/>
    <property type="match status" value="1"/>
</dbReference>
<feature type="binding site" evidence="8">
    <location>
        <position position="168"/>
    </location>
    <ligand>
        <name>NAD(+)</name>
        <dbReference type="ChEBI" id="CHEBI:57540"/>
    </ligand>
</feature>
<gene>
    <name evidence="8 9" type="primary">nadK</name>
    <name evidence="9" type="ORF">GCM10010885_01870</name>
</gene>
<dbReference type="Pfam" id="PF20143">
    <property type="entry name" value="NAD_kinase_C"/>
    <property type="match status" value="1"/>
</dbReference>
<evidence type="ECO:0000256" key="2">
    <source>
        <dbReference type="ARBA" id="ARBA00022741"/>
    </source>
</evidence>
<dbReference type="Pfam" id="PF01513">
    <property type="entry name" value="NAD_kinase"/>
    <property type="match status" value="1"/>
</dbReference>
<dbReference type="InterPro" id="IPR017437">
    <property type="entry name" value="ATP-NAD_kinase_PpnK-typ_C"/>
</dbReference>
<dbReference type="Gene3D" id="3.40.50.10330">
    <property type="entry name" value="Probable inorganic polyphosphate/atp-NAD kinase, domain 1"/>
    <property type="match status" value="1"/>
</dbReference>
<sequence>MRQVGLFVNLDKPQAAEVQRRLTRLLRDAGFDVVCAGVQRGSDVEAADDLDRLPLELLFVLGGDGTLLTAARRFAHHGVPLLGINIGHLGFLSEAEPAELEETVRRVVHKEYDLERRLMLEAAVYRHGQEVARLVALNDAGIAKGSFARMITVHAYVDGVFVDTYRGDGIIVSTPTGSTAYSLSCGGPIIVPHLHVLLITPICPHTLFSRPCVIADTQEVRLVVESTHDDVGLTVDGQVGVRMAVGDEVMVRRSPFDTTLVKWRDREFFSVLRAKLRNRESQ</sequence>
<dbReference type="FunFam" id="2.60.200.30:FF:000009">
    <property type="entry name" value="Poly(P)/ATP NAD kinase"/>
    <property type="match status" value="1"/>
</dbReference>
<accession>A0A917NEP4</accession>
<keyword evidence="2 8" id="KW-0547">Nucleotide-binding</keyword>
<evidence type="ECO:0000256" key="4">
    <source>
        <dbReference type="ARBA" id="ARBA00022840"/>
    </source>
</evidence>
<dbReference type="AlphaFoldDB" id="A0A917NEP4"/>
<dbReference type="GO" id="GO:0005737">
    <property type="term" value="C:cytoplasm"/>
    <property type="evidence" value="ECO:0007669"/>
    <property type="project" value="UniProtKB-SubCell"/>
</dbReference>
<feature type="binding site" evidence="8">
    <location>
        <begin position="179"/>
        <end position="184"/>
    </location>
    <ligand>
        <name>NAD(+)</name>
        <dbReference type="ChEBI" id="CHEBI:57540"/>
    </ligand>
</feature>
<evidence type="ECO:0000256" key="8">
    <source>
        <dbReference type="HAMAP-Rule" id="MF_00361"/>
    </source>
</evidence>
<feature type="binding site" evidence="8">
    <location>
        <begin position="64"/>
        <end position="65"/>
    </location>
    <ligand>
        <name>NAD(+)</name>
        <dbReference type="ChEBI" id="CHEBI:57540"/>
    </ligand>
</feature>
<keyword evidence="10" id="KW-1185">Reference proteome</keyword>
<feature type="binding site" evidence="8">
    <location>
        <position position="166"/>
    </location>
    <ligand>
        <name>NAD(+)</name>
        <dbReference type="ChEBI" id="CHEBI:57540"/>
    </ligand>
</feature>
<feature type="binding site" evidence="8">
    <location>
        <begin position="138"/>
        <end position="139"/>
    </location>
    <ligand>
        <name>NAD(+)</name>
        <dbReference type="ChEBI" id="CHEBI:57540"/>
    </ligand>
</feature>
<keyword evidence="6 8" id="KW-0520">NAD</keyword>
<keyword evidence="3 8" id="KW-0418">Kinase</keyword>
<feature type="active site" description="Proton acceptor" evidence="8">
    <location>
        <position position="64"/>
    </location>
</feature>
<proteinExistence type="inferred from homology"/>
<dbReference type="InterPro" id="IPR017438">
    <property type="entry name" value="ATP-NAD_kinase_N"/>
</dbReference>
<dbReference type="PANTHER" id="PTHR20275">
    <property type="entry name" value="NAD KINASE"/>
    <property type="match status" value="1"/>
</dbReference>
<dbReference type="GO" id="GO:0005524">
    <property type="term" value="F:ATP binding"/>
    <property type="evidence" value="ECO:0007669"/>
    <property type="project" value="UniProtKB-KW"/>
</dbReference>
<dbReference type="InterPro" id="IPR016064">
    <property type="entry name" value="NAD/diacylglycerol_kinase_sf"/>
</dbReference>
<keyword evidence="8" id="KW-0963">Cytoplasm</keyword>
<protein>
    <recommendedName>
        <fullName evidence="8">NAD kinase</fullName>
        <ecNumber evidence="8">2.7.1.23</ecNumber>
    </recommendedName>
    <alternativeName>
        <fullName evidence="8">ATP-dependent NAD kinase</fullName>
    </alternativeName>
</protein>
<name>A0A917NEP4_9BACL</name>
<keyword evidence="4 8" id="KW-0067">ATP-binding</keyword>
<dbReference type="SUPFAM" id="SSF111331">
    <property type="entry name" value="NAD kinase/diacylglycerol kinase-like"/>
    <property type="match status" value="1"/>
</dbReference>
<dbReference type="EC" id="2.7.1.23" evidence="8"/>